<protein>
    <submittedName>
        <fullName evidence="7">Uncharacterized protein</fullName>
    </submittedName>
</protein>
<dbReference type="InterPro" id="IPR028322">
    <property type="entry name" value="PNRC-like_rgn"/>
</dbReference>
<accession>A0AAD9NTT9</accession>
<feature type="compositionally biased region" description="Basic residues" evidence="6">
    <location>
        <begin position="140"/>
        <end position="153"/>
    </location>
</feature>
<evidence type="ECO:0000256" key="6">
    <source>
        <dbReference type="SAM" id="MobiDB-lite"/>
    </source>
</evidence>
<dbReference type="GO" id="GO:0005634">
    <property type="term" value="C:nucleus"/>
    <property type="evidence" value="ECO:0007669"/>
    <property type="project" value="UniProtKB-SubCell"/>
</dbReference>
<name>A0AAD9NTT9_RIDPI</name>
<feature type="region of interest" description="Disordered" evidence="6">
    <location>
        <begin position="1"/>
        <end position="20"/>
    </location>
</feature>
<evidence type="ECO:0000256" key="4">
    <source>
        <dbReference type="ARBA" id="ARBA00023163"/>
    </source>
</evidence>
<dbReference type="Pfam" id="PF15365">
    <property type="entry name" value="PNRC"/>
    <property type="match status" value="1"/>
</dbReference>
<dbReference type="GO" id="GO:0016071">
    <property type="term" value="P:mRNA metabolic process"/>
    <property type="evidence" value="ECO:0007669"/>
    <property type="project" value="UniProtKB-ARBA"/>
</dbReference>
<organism evidence="7 8">
    <name type="scientific">Ridgeia piscesae</name>
    <name type="common">Tubeworm</name>
    <dbReference type="NCBI Taxonomy" id="27915"/>
    <lineage>
        <taxon>Eukaryota</taxon>
        <taxon>Metazoa</taxon>
        <taxon>Spiralia</taxon>
        <taxon>Lophotrochozoa</taxon>
        <taxon>Annelida</taxon>
        <taxon>Polychaeta</taxon>
        <taxon>Sedentaria</taxon>
        <taxon>Canalipalpata</taxon>
        <taxon>Sabellida</taxon>
        <taxon>Siboglinidae</taxon>
        <taxon>Ridgeia</taxon>
    </lineage>
</organism>
<comment type="caution">
    <text evidence="7">The sequence shown here is derived from an EMBL/GenBank/DDBJ whole genome shotgun (WGS) entry which is preliminary data.</text>
</comment>
<dbReference type="Proteomes" id="UP001209878">
    <property type="component" value="Unassembled WGS sequence"/>
</dbReference>
<dbReference type="EMBL" id="JAODUO010000443">
    <property type="protein sequence ID" value="KAK2180428.1"/>
    <property type="molecule type" value="Genomic_DNA"/>
</dbReference>
<dbReference type="InterPro" id="IPR026780">
    <property type="entry name" value="PNRC1/2"/>
</dbReference>
<gene>
    <name evidence="7" type="ORF">NP493_443g03000</name>
</gene>
<evidence type="ECO:0000313" key="8">
    <source>
        <dbReference type="Proteomes" id="UP001209878"/>
    </source>
</evidence>
<evidence type="ECO:0000256" key="3">
    <source>
        <dbReference type="ARBA" id="ARBA00023159"/>
    </source>
</evidence>
<keyword evidence="8" id="KW-1185">Reference proteome</keyword>
<keyword evidence="2" id="KW-0805">Transcription regulation</keyword>
<feature type="compositionally biased region" description="Polar residues" evidence="6">
    <location>
        <begin position="7"/>
        <end position="20"/>
    </location>
</feature>
<keyword evidence="3" id="KW-0010">Activator</keyword>
<reference evidence="7" key="1">
    <citation type="journal article" date="2023" name="Mol. Biol. Evol.">
        <title>Third-Generation Sequencing Reveals the Adaptive Role of the Epigenome in Three Deep-Sea Polychaetes.</title>
        <authorList>
            <person name="Perez M."/>
            <person name="Aroh O."/>
            <person name="Sun Y."/>
            <person name="Lan Y."/>
            <person name="Juniper S.K."/>
            <person name="Young C.R."/>
            <person name="Angers B."/>
            <person name="Qian P.Y."/>
        </authorList>
    </citation>
    <scope>NUCLEOTIDE SEQUENCE</scope>
    <source>
        <strain evidence="7">R07B-5</strain>
    </source>
</reference>
<evidence type="ECO:0000313" key="7">
    <source>
        <dbReference type="EMBL" id="KAK2180428.1"/>
    </source>
</evidence>
<feature type="compositionally biased region" description="Pro residues" evidence="6">
    <location>
        <begin position="173"/>
        <end position="183"/>
    </location>
</feature>
<sequence length="214" mass="23450">MCKHPTDTTPTLGSSVHNSSKQCARQKLAAMAHPRRSGINANFASDGDNAQDSRVQAPFDVQCMVKRPKCTDSSDVQNNNFSFTGSPVDRPKKTLTKGVTYEVWTAEHFNMLNNNVKPQVVIRQTTAGSPKTAEQYLKSLPHKSRGRMGRKSPSKSPVQKASPAYAGAKFSEPPSPKVLPKPPVHWMNTDSNSGLWNNCAEITSVLKVMLKVQS</sequence>
<comment type="subcellular location">
    <subcellularLocation>
        <location evidence="1">Nucleus</location>
    </subcellularLocation>
</comment>
<dbReference type="PANTHER" id="PTHR15405">
    <property type="entry name" value="PROLINE-RICH NUCLEAR RECEPTOR COACTIVATOR"/>
    <property type="match status" value="1"/>
</dbReference>
<dbReference type="AlphaFoldDB" id="A0AAD9NTT9"/>
<evidence type="ECO:0000256" key="5">
    <source>
        <dbReference type="ARBA" id="ARBA00023242"/>
    </source>
</evidence>
<evidence type="ECO:0000256" key="2">
    <source>
        <dbReference type="ARBA" id="ARBA00023015"/>
    </source>
</evidence>
<proteinExistence type="predicted"/>
<keyword evidence="4" id="KW-0804">Transcription</keyword>
<feature type="region of interest" description="Disordered" evidence="6">
    <location>
        <begin position="126"/>
        <end position="185"/>
    </location>
</feature>
<evidence type="ECO:0000256" key="1">
    <source>
        <dbReference type="ARBA" id="ARBA00004123"/>
    </source>
</evidence>
<keyword evidence="5" id="KW-0539">Nucleus</keyword>